<dbReference type="Gene3D" id="3.40.30.10">
    <property type="entry name" value="Glutaredoxin"/>
    <property type="match status" value="1"/>
</dbReference>
<sequence length="79" mass="9101">MVKLTLYINDNCELCDEAIQSIELVRQDVDLLLDVVSIAKDDELQRKYMLEVPVLLIDGEQKFQGQITYGELLETLLDE</sequence>
<gene>
    <name evidence="1" type="ORF">ACFQ0V_08100</name>
</gene>
<proteinExistence type="predicted"/>
<dbReference type="RefSeq" id="WP_381012096.1">
    <property type="nucleotide sequence ID" value="NZ_JBHTJF010000025.1"/>
</dbReference>
<organism evidence="1 2">
    <name type="scientific">Savagea faecisuis</name>
    <dbReference type="NCBI Taxonomy" id="1274803"/>
    <lineage>
        <taxon>Bacteria</taxon>
        <taxon>Bacillati</taxon>
        <taxon>Bacillota</taxon>
        <taxon>Bacilli</taxon>
        <taxon>Bacillales</taxon>
        <taxon>Caryophanaceae</taxon>
        <taxon>Savagea</taxon>
    </lineage>
</organism>
<reference evidence="2" key="1">
    <citation type="journal article" date="2019" name="Int. J. Syst. Evol. Microbiol.">
        <title>The Global Catalogue of Microorganisms (GCM) 10K type strain sequencing project: providing services to taxonomists for standard genome sequencing and annotation.</title>
        <authorList>
            <consortium name="The Broad Institute Genomics Platform"/>
            <consortium name="The Broad Institute Genome Sequencing Center for Infectious Disease"/>
            <person name="Wu L."/>
            <person name="Ma J."/>
        </authorList>
    </citation>
    <scope>NUCLEOTIDE SEQUENCE [LARGE SCALE GENOMIC DNA]</scope>
    <source>
        <strain evidence="2">CCUG 63563</strain>
    </source>
</reference>
<keyword evidence="2" id="KW-1185">Reference proteome</keyword>
<evidence type="ECO:0000313" key="2">
    <source>
        <dbReference type="Proteomes" id="UP001596976"/>
    </source>
</evidence>
<dbReference type="InterPro" id="IPR036249">
    <property type="entry name" value="Thioredoxin-like_sf"/>
</dbReference>
<dbReference type="SUPFAM" id="SSF52833">
    <property type="entry name" value="Thioredoxin-like"/>
    <property type="match status" value="1"/>
</dbReference>
<protein>
    <submittedName>
        <fullName evidence="1">Glutaredoxin family protein</fullName>
    </submittedName>
</protein>
<dbReference type="InterPro" id="IPR008554">
    <property type="entry name" value="Glutaredoxin-like"/>
</dbReference>
<dbReference type="Proteomes" id="UP001596976">
    <property type="component" value="Unassembled WGS sequence"/>
</dbReference>
<comment type="caution">
    <text evidence="1">The sequence shown here is derived from an EMBL/GenBank/DDBJ whole genome shotgun (WGS) entry which is preliminary data.</text>
</comment>
<evidence type="ECO:0000313" key="1">
    <source>
        <dbReference type="EMBL" id="MFD0943739.1"/>
    </source>
</evidence>
<accession>A0ABW3GY41</accession>
<name>A0ABW3GY41_9BACL</name>
<dbReference type="Pfam" id="PF05768">
    <property type="entry name" value="Glrx-like"/>
    <property type="match status" value="1"/>
</dbReference>
<dbReference type="EMBL" id="JBHTJF010000025">
    <property type="protein sequence ID" value="MFD0943739.1"/>
    <property type="molecule type" value="Genomic_DNA"/>
</dbReference>